<reference evidence="7 8" key="1">
    <citation type="submission" date="2019-03" db="EMBL/GenBank/DDBJ databases">
        <title>Genomics of glacier-inhabiting Cryobacterium strains.</title>
        <authorList>
            <person name="Liu Q."/>
            <person name="Xin Y.-H."/>
        </authorList>
    </citation>
    <scope>NUCLEOTIDE SEQUENCE [LARGE SCALE GENOMIC DNA]</scope>
    <source>
        <strain evidence="7 8">CGMCC 1.4292</strain>
    </source>
</reference>
<evidence type="ECO:0000256" key="5">
    <source>
        <dbReference type="ARBA" id="ARBA00022840"/>
    </source>
</evidence>
<sequence length="159" mass="17315">MSTSGLDPLLQHEFISLLEETAADGRTVFLSSHDLDEVQRTVNRLAIIKEGRIVVTDTVDGLRERAPRTVELTFDPGVDVTPITRLAGVTVNHQSPGRLALTLRGPVAPLLHVVTPLEPLDIVARPANLDELFLDYYGATEAKADADTDTASQEPTHEK</sequence>
<dbReference type="OrthoDB" id="9804819at2"/>
<dbReference type="GO" id="GO:0046677">
    <property type="term" value="P:response to antibiotic"/>
    <property type="evidence" value="ECO:0007669"/>
    <property type="project" value="UniProtKB-KW"/>
</dbReference>
<dbReference type="SUPFAM" id="SSF52540">
    <property type="entry name" value="P-loop containing nucleoside triphosphate hydrolases"/>
    <property type="match status" value="1"/>
</dbReference>
<accession>A0A4Y8KL84</accession>
<keyword evidence="4" id="KW-0547">Nucleotide-binding</keyword>
<dbReference type="AlphaFoldDB" id="A0A4Y8KL84"/>
<keyword evidence="3" id="KW-0813">Transport</keyword>
<comment type="subcellular location">
    <subcellularLocation>
        <location evidence="1">Cell membrane</location>
        <topology evidence="1">Peripheral membrane protein</topology>
    </subcellularLocation>
</comment>
<evidence type="ECO:0000313" key="8">
    <source>
        <dbReference type="Proteomes" id="UP000298218"/>
    </source>
</evidence>
<keyword evidence="8" id="KW-1185">Reference proteome</keyword>
<evidence type="ECO:0008006" key="9">
    <source>
        <dbReference type="Google" id="ProtNLM"/>
    </source>
</evidence>
<comment type="caution">
    <text evidence="7">The sequence shown here is derived from an EMBL/GenBank/DDBJ whole genome shotgun (WGS) entry which is preliminary data.</text>
</comment>
<dbReference type="GO" id="GO:0005886">
    <property type="term" value="C:plasma membrane"/>
    <property type="evidence" value="ECO:0007669"/>
    <property type="project" value="UniProtKB-SubCell"/>
</dbReference>
<evidence type="ECO:0000256" key="3">
    <source>
        <dbReference type="ARBA" id="ARBA00022448"/>
    </source>
</evidence>
<proteinExistence type="inferred from homology"/>
<evidence type="ECO:0000256" key="1">
    <source>
        <dbReference type="ARBA" id="ARBA00004202"/>
    </source>
</evidence>
<dbReference type="InterPro" id="IPR027417">
    <property type="entry name" value="P-loop_NTPase"/>
</dbReference>
<dbReference type="RefSeq" id="WP_134172706.1">
    <property type="nucleotide sequence ID" value="NZ_SODI01000001.1"/>
</dbReference>
<dbReference type="Gene3D" id="3.40.50.300">
    <property type="entry name" value="P-loop containing nucleotide triphosphate hydrolases"/>
    <property type="match status" value="1"/>
</dbReference>
<organism evidence="7 8">
    <name type="scientific">Cryobacterium psychrophilum</name>
    <dbReference type="NCBI Taxonomy" id="41988"/>
    <lineage>
        <taxon>Bacteria</taxon>
        <taxon>Bacillati</taxon>
        <taxon>Actinomycetota</taxon>
        <taxon>Actinomycetes</taxon>
        <taxon>Micrococcales</taxon>
        <taxon>Microbacteriaceae</taxon>
        <taxon>Cryobacterium</taxon>
    </lineage>
</organism>
<evidence type="ECO:0000313" key="7">
    <source>
        <dbReference type="EMBL" id="TFD76796.1"/>
    </source>
</evidence>
<name>A0A4Y8KL84_9MICO</name>
<evidence type="ECO:0000256" key="4">
    <source>
        <dbReference type="ARBA" id="ARBA00022741"/>
    </source>
</evidence>
<protein>
    <recommendedName>
        <fullName evidence="9">DUF4162 domain-containing protein</fullName>
    </recommendedName>
</protein>
<evidence type="ECO:0000256" key="6">
    <source>
        <dbReference type="ARBA" id="ARBA00023251"/>
    </source>
</evidence>
<dbReference type="PANTHER" id="PTHR42711">
    <property type="entry name" value="ABC TRANSPORTER ATP-BINDING PROTEIN"/>
    <property type="match status" value="1"/>
</dbReference>
<dbReference type="GO" id="GO:0005524">
    <property type="term" value="F:ATP binding"/>
    <property type="evidence" value="ECO:0007669"/>
    <property type="project" value="UniProtKB-KW"/>
</dbReference>
<dbReference type="Proteomes" id="UP000298218">
    <property type="component" value="Unassembled WGS sequence"/>
</dbReference>
<dbReference type="InterPro" id="IPR050763">
    <property type="entry name" value="ABC_transporter_ATP-binding"/>
</dbReference>
<keyword evidence="6" id="KW-0046">Antibiotic resistance</keyword>
<evidence type="ECO:0000256" key="2">
    <source>
        <dbReference type="ARBA" id="ARBA00005417"/>
    </source>
</evidence>
<dbReference type="EMBL" id="SOHQ01000034">
    <property type="protein sequence ID" value="TFD76796.1"/>
    <property type="molecule type" value="Genomic_DNA"/>
</dbReference>
<dbReference type="PANTHER" id="PTHR42711:SF5">
    <property type="entry name" value="ABC TRANSPORTER ATP-BINDING PROTEIN NATA"/>
    <property type="match status" value="1"/>
</dbReference>
<comment type="similarity">
    <text evidence="2">Belongs to the ABC transporter superfamily.</text>
</comment>
<keyword evidence="5" id="KW-0067">ATP-binding</keyword>
<gene>
    <name evidence="7" type="ORF">E3T53_13090</name>
</gene>